<protein>
    <recommendedName>
        <fullName evidence="10">E3 ubiquitin/ISG15 ligase TRIM25-like</fullName>
    </recommendedName>
</protein>
<proteinExistence type="predicted"/>
<feature type="coiled-coil region" evidence="5">
    <location>
        <begin position="261"/>
        <end position="298"/>
    </location>
</feature>
<dbReference type="Pfam" id="PF25600">
    <property type="entry name" value="TRIM_CC"/>
    <property type="match status" value="1"/>
</dbReference>
<evidence type="ECO:0000313" key="9">
    <source>
        <dbReference type="Proteomes" id="UP000823561"/>
    </source>
</evidence>
<dbReference type="InterPro" id="IPR000315">
    <property type="entry name" value="Znf_B-box"/>
</dbReference>
<dbReference type="InterPro" id="IPR013083">
    <property type="entry name" value="Znf_RING/FYVE/PHD"/>
</dbReference>
<evidence type="ECO:0000256" key="4">
    <source>
        <dbReference type="PROSITE-ProRule" id="PRU00024"/>
    </source>
</evidence>
<accession>A0AAV6H215</accession>
<feature type="domain" description="RING-type" evidence="6">
    <location>
        <begin position="14"/>
        <end position="60"/>
    </location>
</feature>
<dbReference type="Gene3D" id="3.30.40.10">
    <property type="entry name" value="Zinc/RING finger domain, C3HC4 (zinc finger)"/>
    <property type="match status" value="1"/>
</dbReference>
<dbReference type="Gene3D" id="3.30.160.60">
    <property type="entry name" value="Classic Zinc Finger"/>
    <property type="match status" value="1"/>
</dbReference>
<evidence type="ECO:0000256" key="1">
    <source>
        <dbReference type="ARBA" id="ARBA00022723"/>
    </source>
</evidence>
<dbReference type="InterPro" id="IPR058030">
    <property type="entry name" value="TRIM8/14/16/25/29/45/65_CC"/>
</dbReference>
<dbReference type="InterPro" id="IPR017907">
    <property type="entry name" value="Znf_RING_CS"/>
</dbReference>
<evidence type="ECO:0000259" key="7">
    <source>
        <dbReference type="PROSITE" id="PS50119"/>
    </source>
</evidence>
<dbReference type="CDD" id="cd19769">
    <property type="entry name" value="Bbox2_TRIM16-like"/>
    <property type="match status" value="1"/>
</dbReference>
<keyword evidence="9" id="KW-1185">Reference proteome</keyword>
<dbReference type="SMART" id="SM00184">
    <property type="entry name" value="RING"/>
    <property type="match status" value="1"/>
</dbReference>
<dbReference type="Proteomes" id="UP000823561">
    <property type="component" value="Chromosome 5"/>
</dbReference>
<dbReference type="PROSITE" id="PS50089">
    <property type="entry name" value="ZF_RING_2"/>
    <property type="match status" value="1"/>
</dbReference>
<dbReference type="PROSITE" id="PS00518">
    <property type="entry name" value="ZF_RING_1"/>
    <property type="match status" value="1"/>
</dbReference>
<evidence type="ECO:0000313" key="8">
    <source>
        <dbReference type="EMBL" id="KAG5281380.1"/>
    </source>
</evidence>
<dbReference type="Gene3D" id="4.10.830.40">
    <property type="match status" value="1"/>
</dbReference>
<dbReference type="EMBL" id="JADWDJ010000005">
    <property type="protein sequence ID" value="KAG5281380.1"/>
    <property type="molecule type" value="Genomic_DNA"/>
</dbReference>
<evidence type="ECO:0000256" key="3">
    <source>
        <dbReference type="ARBA" id="ARBA00022833"/>
    </source>
</evidence>
<feature type="domain" description="B box-type" evidence="7">
    <location>
        <begin position="148"/>
        <end position="188"/>
    </location>
</feature>
<keyword evidence="2 4" id="KW-0863">Zinc-finger</keyword>
<dbReference type="SUPFAM" id="SSF57845">
    <property type="entry name" value="B-box zinc-binding domain"/>
    <property type="match status" value="1"/>
</dbReference>
<dbReference type="GO" id="GO:0008270">
    <property type="term" value="F:zinc ion binding"/>
    <property type="evidence" value="ECO:0007669"/>
    <property type="project" value="UniProtKB-KW"/>
</dbReference>
<evidence type="ECO:0000259" key="6">
    <source>
        <dbReference type="PROSITE" id="PS50089"/>
    </source>
</evidence>
<sequence>MANVFSNDQDSFSCSICLGLFHIPVTIPCGHSYCLDCIKGYFDQRGDQGGRPTAQCPQCRQTFSARPALNKNTLIAELVEKLKEALSPRGHCFAGVGDIECDVCGDSKCRAVKSCFVCLASYCETHLKLHNELNPGGKHKVVNATGRMQNKICRRHDKLLEVFCCTDQQIICLLCTMDEHRGHETVPAEAERTEKQKLLCETQRKSRKRLQHREKEFQEVKNAMETLKRSAAAAVADNDRCFQHLMRSIERRHSEVTELIRAQEKAEVSRAKGLLKQLEQEISELKRRDAELEQLSHTDDHIHFLQSLPLLNEQSGTDVIMRVNTHISFGEVGQSLFMLKRRLEDQWTEEEAEMSKAVKHIHTVLLPEYRTREEFLKYLHPFTLDPATVRNSLQLSKGNLMVSHTNVATSYRNGPE</sequence>
<dbReference type="SMART" id="SM00336">
    <property type="entry name" value="BBOX"/>
    <property type="match status" value="1"/>
</dbReference>
<comment type="caution">
    <text evidence="8">The sequence shown here is derived from an EMBL/GenBank/DDBJ whole genome shotgun (WGS) entry which is preliminary data.</text>
</comment>
<dbReference type="PANTHER" id="PTHR25465:SF5">
    <property type="entry name" value="E3 UBIQUITIN_ISG15 LIGASE TRIM25-RELATED"/>
    <property type="match status" value="1"/>
</dbReference>
<keyword evidence="1" id="KW-0479">Metal-binding</keyword>
<dbReference type="PROSITE" id="PS50119">
    <property type="entry name" value="ZF_BBOX"/>
    <property type="match status" value="1"/>
</dbReference>
<dbReference type="Pfam" id="PF00643">
    <property type="entry name" value="zf-B_box"/>
    <property type="match status" value="1"/>
</dbReference>
<dbReference type="Pfam" id="PF13445">
    <property type="entry name" value="zf-RING_UBOX"/>
    <property type="match status" value="1"/>
</dbReference>
<evidence type="ECO:0000256" key="5">
    <source>
        <dbReference type="SAM" id="Coils"/>
    </source>
</evidence>
<dbReference type="InterPro" id="IPR051051">
    <property type="entry name" value="E3_ubiq-ligase_TRIM/RNF"/>
</dbReference>
<organism evidence="8 9">
    <name type="scientific">Alosa alosa</name>
    <name type="common">allis shad</name>
    <dbReference type="NCBI Taxonomy" id="278164"/>
    <lineage>
        <taxon>Eukaryota</taxon>
        <taxon>Metazoa</taxon>
        <taxon>Chordata</taxon>
        <taxon>Craniata</taxon>
        <taxon>Vertebrata</taxon>
        <taxon>Euteleostomi</taxon>
        <taxon>Actinopterygii</taxon>
        <taxon>Neopterygii</taxon>
        <taxon>Teleostei</taxon>
        <taxon>Clupei</taxon>
        <taxon>Clupeiformes</taxon>
        <taxon>Clupeoidei</taxon>
        <taxon>Clupeidae</taxon>
        <taxon>Alosa</taxon>
    </lineage>
</organism>
<reference evidence="8" key="1">
    <citation type="submission" date="2020-10" db="EMBL/GenBank/DDBJ databases">
        <title>Chromosome-scale genome assembly of the Allis shad, Alosa alosa.</title>
        <authorList>
            <person name="Margot Z."/>
            <person name="Christophe K."/>
            <person name="Cabau C."/>
            <person name="Louis A."/>
            <person name="Berthelot C."/>
            <person name="Parey E."/>
            <person name="Roest Crollius H."/>
            <person name="Montfort J."/>
            <person name="Robinson-Rechavi M."/>
            <person name="Bucao C."/>
            <person name="Bouchez O."/>
            <person name="Gislard M."/>
            <person name="Lluch J."/>
            <person name="Milhes M."/>
            <person name="Lampietro C."/>
            <person name="Lopez Roques C."/>
            <person name="Donnadieu C."/>
            <person name="Braasch I."/>
            <person name="Desvignes T."/>
            <person name="Postlethwait J."/>
            <person name="Bobe J."/>
            <person name="Guiguen Y."/>
        </authorList>
    </citation>
    <scope>NUCLEOTIDE SEQUENCE</scope>
    <source>
        <strain evidence="8">M-15738</strain>
        <tissue evidence="8">Blood</tissue>
    </source>
</reference>
<dbReference type="SUPFAM" id="SSF57850">
    <property type="entry name" value="RING/U-box"/>
    <property type="match status" value="1"/>
</dbReference>
<dbReference type="AlphaFoldDB" id="A0AAV6H215"/>
<dbReference type="InterPro" id="IPR001841">
    <property type="entry name" value="Znf_RING"/>
</dbReference>
<keyword evidence="3" id="KW-0862">Zinc</keyword>
<name>A0AAV6H215_9TELE</name>
<evidence type="ECO:0008006" key="10">
    <source>
        <dbReference type="Google" id="ProtNLM"/>
    </source>
</evidence>
<keyword evidence="5" id="KW-0175">Coiled coil</keyword>
<evidence type="ECO:0000256" key="2">
    <source>
        <dbReference type="ARBA" id="ARBA00022771"/>
    </source>
</evidence>
<gene>
    <name evidence="8" type="ORF">AALO_G00071480</name>
</gene>
<dbReference type="InterPro" id="IPR027370">
    <property type="entry name" value="Znf-RING_euk"/>
</dbReference>
<dbReference type="PANTHER" id="PTHR25465">
    <property type="entry name" value="B-BOX DOMAIN CONTAINING"/>
    <property type="match status" value="1"/>
</dbReference>